<dbReference type="SMART" id="SM00316">
    <property type="entry name" value="S1"/>
    <property type="match status" value="2"/>
</dbReference>
<evidence type="ECO:0000256" key="4">
    <source>
        <dbReference type="ARBA" id="ARBA00023004"/>
    </source>
</evidence>
<feature type="domain" description="S1 motif" evidence="6">
    <location>
        <begin position="437"/>
        <end position="518"/>
    </location>
</feature>
<evidence type="ECO:0000259" key="6">
    <source>
        <dbReference type="PROSITE" id="PS50126"/>
    </source>
</evidence>
<comment type="cofactor">
    <cofactor evidence="1">
        <name>[4Fe-4S] cluster</name>
        <dbReference type="ChEBI" id="CHEBI:49883"/>
    </cofactor>
</comment>
<dbReference type="SUPFAM" id="SSF50249">
    <property type="entry name" value="Nucleic acid-binding proteins"/>
    <property type="match status" value="2"/>
</dbReference>
<evidence type="ECO:0000256" key="5">
    <source>
        <dbReference type="ARBA" id="ARBA00023014"/>
    </source>
</evidence>
<dbReference type="Gene3D" id="2.40.50.140">
    <property type="entry name" value="Nucleic acid-binding proteins"/>
    <property type="match status" value="2"/>
</dbReference>
<dbReference type="InterPro" id="IPR012340">
    <property type="entry name" value="NA-bd_OB-fold"/>
</dbReference>
<keyword evidence="5" id="KW-0411">Iron-sulfur</keyword>
<keyword evidence="2" id="KW-0004">4Fe-4S</keyword>
<dbReference type="EMBL" id="JADINF010000013">
    <property type="protein sequence ID" value="MBO8423500.1"/>
    <property type="molecule type" value="Genomic_DNA"/>
</dbReference>
<sequence>MFENIRVAKHIGLCPNVERAIAIAREARKRFARPVYTLGWLTNNRKVVDELISEGIVPVDDVAELKKDDVLVVSAHGAAPKVYEAAEAAGIILIDATCPNISAIHEKVREYSELGFRIIIAGDKAHREVYGTAGYAADCRIIAGADEVDEALRGAEKCLLTAQTTFDNDKFGEITRKIEKSVSKSAQMLVILNSICYTTIARQAEAKEIAAASEHVFVVGDRHSSNVAKLYDIAKRYAKKGAYLIESAADIASVTDQRITKPGIIAGASTPKELIMEVIYTMDQNNNTVDNVETVVTTEPVAEAAVETKAEEKAAVAAPKAKKASSEITSMEDALNSGYAPRTYHENMRVKATIESVDPTGVSVSLSLSGKNDAGFIAADEMELDGSYDMSKYAVGDTLEAIIIPKGDNKSKTINLSKKKYDEILVADEAVKSILAGEEFSLTVSSAIKGGLLGKLGSYTIFIPASQIRIGYVKNLEEYVGKKLRLRILPPKETETAEGEEAAPARRPNPKRIVASQRVILEEERAAREDAFWETMQVNNIIKGKVKRFAMKDGKYFGVFVSIMNKDCLLHISDLSWSKVDDPA</sequence>
<dbReference type="Gene3D" id="3.40.1010.20">
    <property type="entry name" value="4-hydroxy-3-methylbut-2-enyl diphosphate reductase, catalytic domain"/>
    <property type="match status" value="2"/>
</dbReference>
<evidence type="ECO:0000313" key="8">
    <source>
        <dbReference type="Proteomes" id="UP000727857"/>
    </source>
</evidence>
<dbReference type="Gene3D" id="3.40.50.11270">
    <property type="match status" value="1"/>
</dbReference>
<gene>
    <name evidence="7" type="primary">ispH</name>
    <name evidence="7" type="ORF">IAB16_00540</name>
</gene>
<name>A0A940DHG2_9FIRM</name>
<evidence type="ECO:0000313" key="7">
    <source>
        <dbReference type="EMBL" id="MBO8423500.1"/>
    </source>
</evidence>
<proteinExistence type="inferred from homology"/>
<keyword evidence="3" id="KW-0479">Metal-binding</keyword>
<dbReference type="EC" id="1.17.7.4" evidence="7"/>
<dbReference type="CDD" id="cd13944">
    <property type="entry name" value="lytB_ispH"/>
    <property type="match status" value="1"/>
</dbReference>
<dbReference type="PANTHER" id="PTHR30426">
    <property type="entry name" value="4-HYDROXY-3-METHYLBUT-2-ENYL DIPHOSPHATE REDUCTASE"/>
    <property type="match status" value="1"/>
</dbReference>
<dbReference type="InterPro" id="IPR003451">
    <property type="entry name" value="LytB/IspH"/>
</dbReference>
<dbReference type="InterPro" id="IPR003029">
    <property type="entry name" value="S1_domain"/>
</dbReference>
<evidence type="ECO:0000256" key="3">
    <source>
        <dbReference type="ARBA" id="ARBA00022723"/>
    </source>
</evidence>
<dbReference type="GO" id="GO:0050992">
    <property type="term" value="P:dimethylallyl diphosphate biosynthetic process"/>
    <property type="evidence" value="ECO:0007669"/>
    <property type="project" value="InterPro"/>
</dbReference>
<accession>A0A940DHG2</accession>
<evidence type="ECO:0000256" key="2">
    <source>
        <dbReference type="ARBA" id="ARBA00022485"/>
    </source>
</evidence>
<keyword evidence="4" id="KW-0408">Iron</keyword>
<dbReference type="PANTHER" id="PTHR30426:SF0">
    <property type="entry name" value="4-HYDROXY-3-METHYLBUT-2-ENYL DIPHOSPHATE REDUCTASE"/>
    <property type="match status" value="1"/>
</dbReference>
<dbReference type="HAMAP" id="MF_00191">
    <property type="entry name" value="IspH"/>
    <property type="match status" value="1"/>
</dbReference>
<dbReference type="GO" id="GO:0051539">
    <property type="term" value="F:4 iron, 4 sulfur cluster binding"/>
    <property type="evidence" value="ECO:0007669"/>
    <property type="project" value="UniProtKB-KW"/>
</dbReference>
<dbReference type="AlphaFoldDB" id="A0A940DHG2"/>
<protein>
    <submittedName>
        <fullName evidence="7">4-hydroxy-3-methylbut-2-enyl diphosphate reductase</fullName>
        <ecNumber evidence="7">1.17.7.4</ecNumber>
    </submittedName>
</protein>
<dbReference type="Pfam" id="PF02401">
    <property type="entry name" value="LYTB"/>
    <property type="match status" value="1"/>
</dbReference>
<reference evidence="7" key="1">
    <citation type="submission" date="2020-10" db="EMBL/GenBank/DDBJ databases">
        <authorList>
            <person name="Gilroy R."/>
        </authorList>
    </citation>
    <scope>NUCLEOTIDE SEQUENCE</scope>
    <source>
        <strain evidence="7">517</strain>
    </source>
</reference>
<dbReference type="PROSITE" id="PS50126">
    <property type="entry name" value="S1"/>
    <property type="match status" value="2"/>
</dbReference>
<organism evidence="7 8">
    <name type="scientific">Candidatus Stercoripulliclostridium pullicola</name>
    <dbReference type="NCBI Taxonomy" id="2840953"/>
    <lineage>
        <taxon>Bacteria</taxon>
        <taxon>Bacillati</taxon>
        <taxon>Bacillota</taxon>
        <taxon>Clostridia</taxon>
        <taxon>Eubacteriales</taxon>
        <taxon>Candidatus Stercoripulliclostridium</taxon>
    </lineage>
</organism>
<dbReference type="GO" id="GO:0046872">
    <property type="term" value="F:metal ion binding"/>
    <property type="evidence" value="ECO:0007669"/>
    <property type="project" value="UniProtKB-KW"/>
</dbReference>
<dbReference type="Proteomes" id="UP000727857">
    <property type="component" value="Unassembled WGS sequence"/>
</dbReference>
<dbReference type="GO" id="GO:0019288">
    <property type="term" value="P:isopentenyl diphosphate biosynthetic process, methylerythritol 4-phosphate pathway"/>
    <property type="evidence" value="ECO:0007669"/>
    <property type="project" value="InterPro"/>
</dbReference>
<reference evidence="7" key="2">
    <citation type="journal article" date="2021" name="PeerJ">
        <title>Extensive microbial diversity within the chicken gut microbiome revealed by metagenomics and culture.</title>
        <authorList>
            <person name="Gilroy R."/>
            <person name="Ravi A."/>
            <person name="Getino M."/>
            <person name="Pursley I."/>
            <person name="Horton D.L."/>
            <person name="Alikhan N.F."/>
            <person name="Baker D."/>
            <person name="Gharbi K."/>
            <person name="Hall N."/>
            <person name="Watson M."/>
            <person name="Adriaenssens E.M."/>
            <person name="Foster-Nyarko E."/>
            <person name="Jarju S."/>
            <person name="Secka A."/>
            <person name="Antonio M."/>
            <person name="Oren A."/>
            <person name="Chaudhuri R.R."/>
            <person name="La Ragione R."/>
            <person name="Hildebrand F."/>
            <person name="Pallen M.J."/>
        </authorList>
    </citation>
    <scope>NUCLEOTIDE SEQUENCE</scope>
    <source>
        <strain evidence="7">517</strain>
    </source>
</reference>
<dbReference type="GO" id="GO:0051745">
    <property type="term" value="F:4-hydroxy-3-methylbut-2-enyl diphosphate reductase activity"/>
    <property type="evidence" value="ECO:0007669"/>
    <property type="project" value="UniProtKB-EC"/>
</dbReference>
<evidence type="ECO:0000256" key="1">
    <source>
        <dbReference type="ARBA" id="ARBA00001966"/>
    </source>
</evidence>
<feature type="domain" description="S1 motif" evidence="6">
    <location>
        <begin position="347"/>
        <end position="419"/>
    </location>
</feature>
<keyword evidence="7" id="KW-0560">Oxidoreductase</keyword>
<dbReference type="NCBIfam" id="TIGR00216">
    <property type="entry name" value="ispH_lytB"/>
    <property type="match status" value="1"/>
</dbReference>
<dbReference type="GO" id="GO:0003676">
    <property type="term" value="F:nucleic acid binding"/>
    <property type="evidence" value="ECO:0007669"/>
    <property type="project" value="InterPro"/>
</dbReference>
<comment type="caution">
    <text evidence="7">The sequence shown here is derived from an EMBL/GenBank/DDBJ whole genome shotgun (WGS) entry which is preliminary data.</text>
</comment>
<feature type="non-terminal residue" evidence="7">
    <location>
        <position position="584"/>
    </location>
</feature>